<dbReference type="InterPro" id="IPR004518">
    <property type="entry name" value="MazG-like_dom"/>
</dbReference>
<dbReference type="GO" id="GO:0046061">
    <property type="term" value="P:dATP catabolic process"/>
    <property type="evidence" value="ECO:0007669"/>
    <property type="project" value="TreeGrafter"/>
</dbReference>
<dbReference type="Pfam" id="PF03819">
    <property type="entry name" value="MazG"/>
    <property type="match status" value="1"/>
</dbReference>
<sequence length="251" mass="28484">MKGWLEIMEEARTTESDTTLDLGRWDGVRRIWEIIDRLRGEGGCPWDRKQTPHSVQTYLVEEAHEAAAAIRADRKEEAAEELGDLLFMVLFLVHLYEEKRAFSLEDVCRAICEKMIRRHPHVFGDVQVHSAKDVRSNWEKIKEAEKRGKRRGLGIPKTLPALVRAYRIRARQEDAGAASSSLKEAVEMFQASVRDLDSGDLSDPVQAQKRLGHLLYRAVCLARALGRRPEDSLHGYLDALESSVAPNDDQA</sequence>
<dbReference type="CDD" id="cd11528">
    <property type="entry name" value="NTP-PPase_MazG_Nterm"/>
    <property type="match status" value="1"/>
</dbReference>
<dbReference type="GO" id="GO:0046076">
    <property type="term" value="P:dTTP catabolic process"/>
    <property type="evidence" value="ECO:0007669"/>
    <property type="project" value="TreeGrafter"/>
</dbReference>
<dbReference type="GO" id="GO:0046052">
    <property type="term" value="P:UTP catabolic process"/>
    <property type="evidence" value="ECO:0007669"/>
    <property type="project" value="TreeGrafter"/>
</dbReference>
<protein>
    <submittedName>
        <fullName evidence="2">Tetrapyrrole methylase family protein / MazG family protein</fullName>
    </submittedName>
</protein>
<dbReference type="OrthoDB" id="9808939at2"/>
<dbReference type="SUPFAM" id="SSF101386">
    <property type="entry name" value="all-alpha NTP pyrophosphatases"/>
    <property type="match status" value="1"/>
</dbReference>
<evidence type="ECO:0000313" key="2">
    <source>
        <dbReference type="EMBL" id="SMC17877.1"/>
    </source>
</evidence>
<feature type="domain" description="NTP pyrophosphohydrolase MazG-like" evidence="1">
    <location>
        <begin position="50"/>
        <end position="123"/>
    </location>
</feature>
<keyword evidence="2" id="KW-0489">Methyltransferase</keyword>
<dbReference type="GO" id="GO:0032259">
    <property type="term" value="P:methylation"/>
    <property type="evidence" value="ECO:0007669"/>
    <property type="project" value="UniProtKB-KW"/>
</dbReference>
<dbReference type="EMBL" id="FWXF01000001">
    <property type="protein sequence ID" value="SMC17877.1"/>
    <property type="molecule type" value="Genomic_DNA"/>
</dbReference>
<dbReference type="FunFam" id="1.10.287.1080:FF:000001">
    <property type="entry name" value="Nucleoside triphosphate pyrophosphohydrolase"/>
    <property type="match status" value="1"/>
</dbReference>
<dbReference type="GO" id="GO:0008168">
    <property type="term" value="F:methyltransferase activity"/>
    <property type="evidence" value="ECO:0007669"/>
    <property type="project" value="UniProtKB-KW"/>
</dbReference>
<evidence type="ECO:0000259" key="1">
    <source>
        <dbReference type="Pfam" id="PF03819"/>
    </source>
</evidence>
<dbReference type="STRING" id="1121390.SAMN02746041_00419"/>
<accession>A0A1W1X1V4</accession>
<dbReference type="GO" id="GO:0046081">
    <property type="term" value="P:dUTP catabolic process"/>
    <property type="evidence" value="ECO:0007669"/>
    <property type="project" value="TreeGrafter"/>
</dbReference>
<dbReference type="InterPro" id="IPR048015">
    <property type="entry name" value="NTP-PPase_MazG-like_N"/>
</dbReference>
<dbReference type="GO" id="GO:0047429">
    <property type="term" value="F:nucleoside triphosphate diphosphatase activity"/>
    <property type="evidence" value="ECO:0007669"/>
    <property type="project" value="TreeGrafter"/>
</dbReference>
<keyword evidence="2" id="KW-0808">Transferase</keyword>
<keyword evidence="3" id="KW-1185">Reference proteome</keyword>
<dbReference type="Proteomes" id="UP000192783">
    <property type="component" value="Unassembled WGS sequence"/>
</dbReference>
<reference evidence="2 3" key="1">
    <citation type="submission" date="2017-04" db="EMBL/GenBank/DDBJ databases">
        <authorList>
            <person name="Afonso C.L."/>
            <person name="Miller P.J."/>
            <person name="Scott M.A."/>
            <person name="Spackman E."/>
            <person name="Goraichik I."/>
            <person name="Dimitrov K.M."/>
            <person name="Suarez D.L."/>
            <person name="Swayne D.E."/>
        </authorList>
    </citation>
    <scope>NUCLEOTIDE SEQUENCE [LARGE SCALE GENOMIC DNA]</scope>
    <source>
        <strain evidence="2 3">DSM 13146</strain>
    </source>
</reference>
<evidence type="ECO:0000313" key="3">
    <source>
        <dbReference type="Proteomes" id="UP000192783"/>
    </source>
</evidence>
<dbReference type="PANTHER" id="PTHR30522">
    <property type="entry name" value="NUCLEOSIDE TRIPHOSPHATE PYROPHOSPHOHYDROLASE"/>
    <property type="match status" value="1"/>
</dbReference>
<dbReference type="AlphaFoldDB" id="A0A1W1X1V4"/>
<gene>
    <name evidence="2" type="ORF">SAMN02746041_00419</name>
</gene>
<name>A0A1W1X1V4_9BACT</name>
<proteinExistence type="predicted"/>
<dbReference type="GO" id="GO:0006203">
    <property type="term" value="P:dGTP catabolic process"/>
    <property type="evidence" value="ECO:0007669"/>
    <property type="project" value="TreeGrafter"/>
</dbReference>
<dbReference type="GO" id="GO:0006950">
    <property type="term" value="P:response to stress"/>
    <property type="evidence" value="ECO:0007669"/>
    <property type="project" value="UniProtKB-ARBA"/>
</dbReference>
<dbReference type="GO" id="GO:0046047">
    <property type="term" value="P:TTP catabolic process"/>
    <property type="evidence" value="ECO:0007669"/>
    <property type="project" value="TreeGrafter"/>
</dbReference>
<dbReference type="InterPro" id="IPR011551">
    <property type="entry name" value="NTP_PyrPHydrolase_MazG"/>
</dbReference>
<dbReference type="NCBIfam" id="TIGR00444">
    <property type="entry name" value="mazG"/>
    <property type="match status" value="1"/>
</dbReference>
<dbReference type="Gene3D" id="1.10.287.1080">
    <property type="entry name" value="MazG-like"/>
    <property type="match status" value="2"/>
</dbReference>
<dbReference type="PANTHER" id="PTHR30522:SF0">
    <property type="entry name" value="NUCLEOSIDE TRIPHOSPHATE PYROPHOSPHOHYDROLASE"/>
    <property type="match status" value="1"/>
</dbReference>
<organism evidence="2 3">
    <name type="scientific">Desulfacinum hydrothermale DSM 13146</name>
    <dbReference type="NCBI Taxonomy" id="1121390"/>
    <lineage>
        <taxon>Bacteria</taxon>
        <taxon>Pseudomonadati</taxon>
        <taxon>Thermodesulfobacteriota</taxon>
        <taxon>Syntrophobacteria</taxon>
        <taxon>Syntrophobacterales</taxon>
        <taxon>Syntrophobacteraceae</taxon>
        <taxon>Desulfacinum</taxon>
    </lineage>
</organism>